<organism evidence="1 2">
    <name type="scientific">Paracoccus rhizosphaerae</name>
    <dbReference type="NCBI Taxonomy" id="1133347"/>
    <lineage>
        <taxon>Bacteria</taxon>
        <taxon>Pseudomonadati</taxon>
        <taxon>Pseudomonadota</taxon>
        <taxon>Alphaproteobacteria</taxon>
        <taxon>Rhodobacterales</taxon>
        <taxon>Paracoccaceae</taxon>
        <taxon>Paracoccus</taxon>
    </lineage>
</organism>
<gene>
    <name evidence="1" type="ORF">ACFFIZ_14465</name>
</gene>
<sequence length="170" mass="18702">MNADSIRRRLEKIARATAPAQSVDATGFWVGDQAGERRALDDLRTGRRDWLGACRSSQQGLKALDEGELEMAEIYVWQATDFLLGALWSRMEPSDIEFLSKSAQRRGRKSETDDRNRALAAAVDEQLQKGLTGKAARNAALQQHPALASAFFGLSDDAIRKAADRGAKAR</sequence>
<accession>A0ABV6CNC7</accession>
<name>A0ABV6CNC7_9RHOB</name>
<evidence type="ECO:0000313" key="2">
    <source>
        <dbReference type="Proteomes" id="UP001589795"/>
    </source>
</evidence>
<dbReference type="Proteomes" id="UP001589795">
    <property type="component" value="Unassembled WGS sequence"/>
</dbReference>
<comment type="caution">
    <text evidence="1">The sequence shown here is derived from an EMBL/GenBank/DDBJ whole genome shotgun (WGS) entry which is preliminary data.</text>
</comment>
<protein>
    <submittedName>
        <fullName evidence="1">Uncharacterized protein</fullName>
    </submittedName>
</protein>
<dbReference type="RefSeq" id="WP_378926937.1">
    <property type="nucleotide sequence ID" value="NZ_JBHLWQ010000135.1"/>
</dbReference>
<reference evidence="1 2" key="1">
    <citation type="submission" date="2024-09" db="EMBL/GenBank/DDBJ databases">
        <authorList>
            <person name="Sun Q."/>
            <person name="Mori K."/>
        </authorList>
    </citation>
    <scope>NUCLEOTIDE SEQUENCE [LARGE SCALE GENOMIC DNA]</scope>
    <source>
        <strain evidence="1 2">CCM 7904</strain>
    </source>
</reference>
<dbReference type="EMBL" id="JBHLWQ010000135">
    <property type="protein sequence ID" value="MFC0201476.1"/>
    <property type="molecule type" value="Genomic_DNA"/>
</dbReference>
<evidence type="ECO:0000313" key="1">
    <source>
        <dbReference type="EMBL" id="MFC0201476.1"/>
    </source>
</evidence>
<proteinExistence type="predicted"/>
<keyword evidence="2" id="KW-1185">Reference proteome</keyword>